<organism evidence="1 2">
    <name type="scientific">Psychromicrobium silvestre</name>
    <dbReference type="NCBI Taxonomy" id="1645614"/>
    <lineage>
        <taxon>Bacteria</taxon>
        <taxon>Bacillati</taxon>
        <taxon>Actinomycetota</taxon>
        <taxon>Actinomycetes</taxon>
        <taxon>Micrococcales</taxon>
        <taxon>Micrococcaceae</taxon>
        <taxon>Psychromicrobium</taxon>
    </lineage>
</organism>
<accession>A0A7Y9LRB4</accession>
<dbReference type="SUPFAM" id="SSF56784">
    <property type="entry name" value="HAD-like"/>
    <property type="match status" value="1"/>
</dbReference>
<dbReference type="GO" id="GO:0008967">
    <property type="term" value="F:phosphoglycolate phosphatase activity"/>
    <property type="evidence" value="ECO:0007669"/>
    <property type="project" value="UniProtKB-EC"/>
</dbReference>
<gene>
    <name evidence="1" type="ORF">FHU41_000378</name>
</gene>
<sequence length="241" mass="25474">MMMNLPVDSTDTKPAVLFDLDGTLIDPAGGITQGIAYALRSMGLAVPEEAVLSNMVGPKLSESLLALPGFPPEQLAAVVAKYRGWYSERGIAMGKPYPGIPELLKKLQEQGFLIALATQKPLSLAHVLLQTHGLAHYFQTVSGAEENEALSDDDGMPPKQRIIALALAGLSQPQRAVMVGDRAHDVLGARANDLDCFGVSWGFSAAGELDTVGALRVVSSAEELATGLHEYFAAEVVHGAL</sequence>
<dbReference type="EMBL" id="JACBYQ010000001">
    <property type="protein sequence ID" value="NYE94157.1"/>
    <property type="molecule type" value="Genomic_DNA"/>
</dbReference>
<dbReference type="EC" id="3.1.3.18" evidence="1"/>
<dbReference type="Gene3D" id="3.40.50.1000">
    <property type="entry name" value="HAD superfamily/HAD-like"/>
    <property type="match status" value="1"/>
</dbReference>
<reference evidence="1 2" key="1">
    <citation type="submission" date="2020-07" db="EMBL/GenBank/DDBJ databases">
        <title>Sequencing the genomes of 1000 actinobacteria strains.</title>
        <authorList>
            <person name="Klenk H.-P."/>
        </authorList>
    </citation>
    <scope>NUCLEOTIDE SEQUENCE [LARGE SCALE GENOMIC DNA]</scope>
    <source>
        <strain evidence="1 2">DSM 102047</strain>
    </source>
</reference>
<evidence type="ECO:0000313" key="2">
    <source>
        <dbReference type="Proteomes" id="UP000521748"/>
    </source>
</evidence>
<protein>
    <submittedName>
        <fullName evidence="1">Phosphoglycolate phosphatase</fullName>
        <ecNumber evidence="1">3.1.3.18</ecNumber>
    </submittedName>
</protein>
<evidence type="ECO:0000313" key="1">
    <source>
        <dbReference type="EMBL" id="NYE94157.1"/>
    </source>
</evidence>
<dbReference type="InterPro" id="IPR041492">
    <property type="entry name" value="HAD_2"/>
</dbReference>
<dbReference type="GO" id="GO:0005829">
    <property type="term" value="C:cytosol"/>
    <property type="evidence" value="ECO:0007669"/>
    <property type="project" value="TreeGrafter"/>
</dbReference>
<dbReference type="InterPro" id="IPR036412">
    <property type="entry name" value="HAD-like_sf"/>
</dbReference>
<dbReference type="InterPro" id="IPR023198">
    <property type="entry name" value="PGP-like_dom2"/>
</dbReference>
<dbReference type="InterPro" id="IPR023214">
    <property type="entry name" value="HAD_sf"/>
</dbReference>
<keyword evidence="2" id="KW-1185">Reference proteome</keyword>
<dbReference type="InterPro" id="IPR050155">
    <property type="entry name" value="HAD-like_hydrolase_sf"/>
</dbReference>
<comment type="caution">
    <text evidence="1">The sequence shown here is derived from an EMBL/GenBank/DDBJ whole genome shotgun (WGS) entry which is preliminary data.</text>
</comment>
<dbReference type="GO" id="GO:0004713">
    <property type="term" value="F:protein tyrosine kinase activity"/>
    <property type="evidence" value="ECO:0007669"/>
    <property type="project" value="TreeGrafter"/>
</dbReference>
<dbReference type="PANTHER" id="PTHR43434">
    <property type="entry name" value="PHOSPHOGLYCOLATE PHOSPHATASE"/>
    <property type="match status" value="1"/>
</dbReference>
<keyword evidence="1" id="KW-0378">Hydrolase</keyword>
<name>A0A7Y9LRB4_9MICC</name>
<dbReference type="PANTHER" id="PTHR43434:SF20">
    <property type="entry name" value="5'-NUCLEOTIDASE"/>
    <property type="match status" value="1"/>
</dbReference>
<dbReference type="Gene3D" id="1.10.150.240">
    <property type="entry name" value="Putative phosphatase, domain 2"/>
    <property type="match status" value="1"/>
</dbReference>
<dbReference type="AlphaFoldDB" id="A0A7Y9LRB4"/>
<dbReference type="Proteomes" id="UP000521748">
    <property type="component" value="Unassembled WGS sequence"/>
</dbReference>
<proteinExistence type="predicted"/>
<dbReference type="Pfam" id="PF13419">
    <property type="entry name" value="HAD_2"/>
    <property type="match status" value="1"/>
</dbReference>